<accession>A0A4E9F4L5</accession>
<organism evidence="2">
    <name type="scientific">Brugia malayi</name>
    <name type="common">Filarial nematode worm</name>
    <dbReference type="NCBI Taxonomy" id="6279"/>
    <lineage>
        <taxon>Eukaryota</taxon>
        <taxon>Metazoa</taxon>
        <taxon>Ecdysozoa</taxon>
        <taxon>Nematoda</taxon>
        <taxon>Chromadorea</taxon>
        <taxon>Rhabditida</taxon>
        <taxon>Spirurina</taxon>
        <taxon>Spiruromorpha</taxon>
        <taxon>Filarioidea</taxon>
        <taxon>Onchocercidae</taxon>
        <taxon>Brugia</taxon>
    </lineage>
</organism>
<dbReference type="PROSITE" id="PS01186">
    <property type="entry name" value="EGF_2"/>
    <property type="match status" value="1"/>
</dbReference>
<dbReference type="Proteomes" id="UP000006672">
    <property type="component" value="Unassembled WGS sequence"/>
</dbReference>
<dbReference type="WBParaSite" id="Bm8463a.1">
    <property type="protein sequence ID" value="Bm8463a.1"/>
    <property type="gene ID" value="WBGene00228724"/>
</dbReference>
<reference evidence="2" key="2">
    <citation type="submission" date="2019-04" db="EMBL/GenBank/DDBJ databases">
        <authorList>
            <person name="Howe K."/>
            <person name="Paulini M."/>
            <person name="Williams G."/>
        </authorList>
    </citation>
    <scope>NUCLEOTIDE SEQUENCE [LARGE SCALE GENOMIC DNA]</scope>
    <source>
        <strain evidence="2">FR3</strain>
    </source>
</reference>
<evidence type="ECO:0000313" key="2">
    <source>
        <dbReference type="EMBL" id="VIO90810.1"/>
    </source>
</evidence>
<keyword evidence="3" id="KW-1185">Reference proteome</keyword>
<dbReference type="CTD" id="6097872"/>
<name>A0A4E9F4L5_BRUMA</name>
<dbReference type="EMBL" id="CAAKNF010000192">
    <property type="protein sequence ID" value="VIO90810.1"/>
    <property type="molecule type" value="Genomic_DNA"/>
</dbReference>
<evidence type="ECO:0000313" key="3">
    <source>
        <dbReference type="Proteomes" id="UP000006672"/>
    </source>
</evidence>
<dbReference type="AlphaFoldDB" id="A0A4E9F4L5"/>
<evidence type="ECO:0000259" key="1">
    <source>
        <dbReference type="PROSITE" id="PS01186"/>
    </source>
</evidence>
<dbReference type="InterPro" id="IPR000742">
    <property type="entry name" value="EGF"/>
</dbReference>
<proteinExistence type="predicted"/>
<dbReference type="SUPFAM" id="SSF49854">
    <property type="entry name" value="Spermadhesin, CUB domain"/>
    <property type="match status" value="1"/>
</dbReference>
<sequence>MVISGNSICWMWHPSIIIIYLISYAYSVEIIPYKFHSDNDESINKCLQRAMEIISDETCLLFEPATILTDRNIEPILFMQSPFCSWQKSNQTMHLNGKCLNELSPPLPSLTLLSSSSSVSSWSDDACLAVLSHALSATDSSLPIRTQMIHLINTMYNCTEGCNMECENGGKVKNDCNCQCAYGFEGKNCEELSRRKLFTDPSCGIHSDEQGTVSLSTYPEGRTGATFCQWLIKSIPEKTIEFYIKDLDLDDDNVPPDQPCNDIFYIWGAKSIANPILCSTKDNLIGIRFESDSNWLLIELRTNPWSEGSHRGPRIKYRQVDAPYQRSLRAFTTDVIPSNASSNVPIFIILLLITLIR</sequence>
<dbReference type="KEGG" id="bmy:BM_BM8463"/>
<protein>
    <submittedName>
        <fullName evidence="4">EGF-like domain-containing protein</fullName>
    </submittedName>
</protein>
<dbReference type="RefSeq" id="XP_042932518.1">
    <property type="nucleotide sequence ID" value="XM_043076584.1"/>
</dbReference>
<dbReference type="Gene3D" id="2.60.120.290">
    <property type="entry name" value="Spermadhesin, CUB domain"/>
    <property type="match status" value="1"/>
</dbReference>
<dbReference type="OrthoDB" id="5808781at2759"/>
<dbReference type="InterPro" id="IPR035914">
    <property type="entry name" value="Sperma_CUB_dom_sf"/>
</dbReference>
<accession>A0A5S6PW06</accession>
<evidence type="ECO:0000313" key="4">
    <source>
        <dbReference type="WBParaSite" id="Bm8463a.1"/>
    </source>
</evidence>
<reference evidence="4" key="3">
    <citation type="submission" date="2019-12" db="UniProtKB">
        <authorList>
            <consortium name="WormBaseParasite"/>
        </authorList>
    </citation>
    <scope>IDENTIFICATION</scope>
</reference>
<feature type="domain" description="EGF-like" evidence="1">
    <location>
        <begin position="178"/>
        <end position="189"/>
    </location>
</feature>
<dbReference type="GeneID" id="6097872"/>
<gene>
    <name evidence="2 4" type="primary">Bm8463</name>
    <name evidence="2" type="ORF">BM_BM8463</name>
</gene>
<reference evidence="3" key="1">
    <citation type="journal article" date="2007" name="Science">
        <title>Draft genome of the filarial nematode parasite Brugia malayi.</title>
        <authorList>
            <person name="Ghedin E."/>
            <person name="Wang S."/>
            <person name="Spiro D."/>
            <person name="Caler E."/>
            <person name="Zhao Q."/>
            <person name="Crabtree J."/>
            <person name="Allen J.E."/>
            <person name="Delcher A.L."/>
            <person name="Guiliano D.B."/>
            <person name="Miranda-Saavedra D."/>
            <person name="Angiuoli S.V."/>
            <person name="Creasy T."/>
            <person name="Amedeo P."/>
            <person name="Haas B."/>
            <person name="El-Sayed N.M."/>
            <person name="Wortman J.R."/>
            <person name="Feldblyum T."/>
            <person name="Tallon L."/>
            <person name="Schatz M."/>
            <person name="Shumway M."/>
            <person name="Koo H."/>
            <person name="Salzberg S.L."/>
            <person name="Schobel S."/>
            <person name="Pertea M."/>
            <person name="Pop M."/>
            <person name="White O."/>
            <person name="Barton G.J."/>
            <person name="Carlow C.K."/>
            <person name="Crawford M.J."/>
            <person name="Daub J."/>
            <person name="Dimmic M.W."/>
            <person name="Estes C.F."/>
            <person name="Foster J.M."/>
            <person name="Ganatra M."/>
            <person name="Gregory W.F."/>
            <person name="Johnson N.M."/>
            <person name="Jin J."/>
            <person name="Komuniecki R."/>
            <person name="Korf I."/>
            <person name="Kumar S."/>
            <person name="Laney S."/>
            <person name="Li B.W."/>
            <person name="Li W."/>
            <person name="Lindblom T.H."/>
            <person name="Lustigman S."/>
            <person name="Ma D."/>
            <person name="Maina C.V."/>
            <person name="Martin D.M."/>
            <person name="McCarter J.P."/>
            <person name="McReynolds L."/>
            <person name="Mitreva M."/>
            <person name="Nutman T.B."/>
            <person name="Parkinson J."/>
            <person name="Peregrin-Alvarez J.M."/>
            <person name="Poole C."/>
            <person name="Ren Q."/>
            <person name="Saunders L."/>
            <person name="Sluder A.E."/>
            <person name="Smith K."/>
            <person name="Stanke M."/>
            <person name="Unnasch T.R."/>
            <person name="Ware J."/>
            <person name="Wei A.D."/>
            <person name="Weil G."/>
            <person name="Williams D.J."/>
            <person name="Zhang Y."/>
            <person name="Williams S.A."/>
            <person name="Fraser-Liggett C."/>
            <person name="Slatko B."/>
            <person name="Blaxter M.L."/>
            <person name="Scott A.L."/>
        </authorList>
    </citation>
    <scope>NUCLEOTIDE SEQUENCE</scope>
    <source>
        <strain evidence="3">FR3</strain>
    </source>
</reference>